<protein>
    <submittedName>
        <fullName evidence="2">Uncharacterized protein</fullName>
    </submittedName>
</protein>
<proteinExistence type="predicted"/>
<keyword evidence="1" id="KW-1133">Transmembrane helix</keyword>
<dbReference type="Proteomes" id="UP000287168">
    <property type="component" value="Unassembled WGS sequence"/>
</dbReference>
<reference evidence="2 3" key="1">
    <citation type="journal article" date="2015" name="Int. J. Syst. Evol. Microbiol.">
        <title>Gemmobacter intermedius sp. nov., isolated from a white stork (Ciconia ciconia).</title>
        <authorList>
            <person name="Kampfer P."/>
            <person name="Jerzak L."/>
            <person name="Wilharm G."/>
            <person name="Golke J."/>
            <person name="Busse H.J."/>
            <person name="Glaeser S.P."/>
        </authorList>
    </citation>
    <scope>NUCLEOTIDE SEQUENCE [LARGE SCALE GENOMIC DNA]</scope>
    <source>
        <strain evidence="2 3">119/4</strain>
    </source>
</reference>
<feature type="transmembrane region" description="Helical" evidence="1">
    <location>
        <begin position="54"/>
        <end position="77"/>
    </location>
</feature>
<feature type="transmembrane region" description="Helical" evidence="1">
    <location>
        <begin position="89"/>
        <end position="107"/>
    </location>
</feature>
<organism evidence="2 3">
    <name type="scientific">Falsigemmobacter intermedius</name>
    <dbReference type="NCBI Taxonomy" id="1553448"/>
    <lineage>
        <taxon>Bacteria</taxon>
        <taxon>Pseudomonadati</taxon>
        <taxon>Pseudomonadota</taxon>
        <taxon>Alphaproteobacteria</taxon>
        <taxon>Rhodobacterales</taxon>
        <taxon>Paracoccaceae</taxon>
        <taxon>Falsigemmobacter</taxon>
    </lineage>
</organism>
<evidence type="ECO:0000313" key="2">
    <source>
        <dbReference type="EMBL" id="RWY44303.1"/>
    </source>
</evidence>
<dbReference type="AlphaFoldDB" id="A0A3S3VY50"/>
<gene>
    <name evidence="2" type="ORF">EP867_02665</name>
</gene>
<evidence type="ECO:0000256" key="1">
    <source>
        <dbReference type="SAM" id="Phobius"/>
    </source>
</evidence>
<dbReference type="EMBL" id="SBLC01000003">
    <property type="protein sequence ID" value="RWY44303.1"/>
    <property type="molecule type" value="Genomic_DNA"/>
</dbReference>
<feature type="transmembrane region" description="Helical" evidence="1">
    <location>
        <begin position="119"/>
        <end position="136"/>
    </location>
</feature>
<keyword evidence="1" id="KW-0472">Membrane</keyword>
<sequence length="168" mass="17983">MNRQDAFNARLARIAAQTGNTNSALFIGMDQSVPGAATGIGRLQEKPSGRRAPAIAQVFIAILSGALAWLWAHWVVFHLTAQLSPEMQLPAGLLIGLVALGLVRAILGLSGWRSFALQLLSMMLTAALLHNLVQFWPEGFLLVFAPEWVSAMMGIAQPAVLPGATLLF</sequence>
<dbReference type="OrthoDB" id="7850155at2"/>
<keyword evidence="3" id="KW-1185">Reference proteome</keyword>
<dbReference type="RefSeq" id="WP_128486664.1">
    <property type="nucleotide sequence ID" value="NZ_JBHLXB010000170.1"/>
</dbReference>
<keyword evidence="1" id="KW-0812">Transmembrane</keyword>
<name>A0A3S3VY50_9RHOB</name>
<accession>A0A3S3VY50</accession>
<evidence type="ECO:0000313" key="3">
    <source>
        <dbReference type="Proteomes" id="UP000287168"/>
    </source>
</evidence>
<comment type="caution">
    <text evidence="2">The sequence shown here is derived from an EMBL/GenBank/DDBJ whole genome shotgun (WGS) entry which is preliminary data.</text>
</comment>